<dbReference type="InterPro" id="IPR023809">
    <property type="entry name" value="Thiopep_bacteriocin_synth_dom"/>
</dbReference>
<reference evidence="4 5" key="1">
    <citation type="submission" date="2019-08" db="EMBL/GenBank/DDBJ databases">
        <title>In-depth cultivation of the pig gut microbiome towards novel bacterial diversity and tailored functional studies.</title>
        <authorList>
            <person name="Wylensek D."/>
            <person name="Hitch T.C.A."/>
            <person name="Clavel T."/>
        </authorList>
    </citation>
    <scope>NUCLEOTIDE SEQUENCE [LARGE SCALE GENOMIC DNA]</scope>
    <source>
        <strain evidence="4 5">WCA-693-APC-MOT-I</strain>
    </source>
</reference>
<feature type="coiled-coil region" evidence="1">
    <location>
        <begin position="242"/>
        <end position="269"/>
    </location>
</feature>
<proteinExistence type="predicted"/>
<dbReference type="Pfam" id="PF14028">
    <property type="entry name" value="Lant_dehydr_C"/>
    <property type="match status" value="1"/>
</dbReference>
<organism evidence="4 5">
    <name type="scientific">Velocimicrobium porci</name>
    <dbReference type="NCBI Taxonomy" id="2606634"/>
    <lineage>
        <taxon>Bacteria</taxon>
        <taxon>Bacillati</taxon>
        <taxon>Bacillota</taxon>
        <taxon>Clostridia</taxon>
        <taxon>Lachnospirales</taxon>
        <taxon>Lachnospiraceae</taxon>
        <taxon>Velocimicrobium</taxon>
    </lineage>
</organism>
<name>A0A6L5XW28_9FIRM</name>
<dbReference type="Proteomes" id="UP000482209">
    <property type="component" value="Unassembled WGS sequence"/>
</dbReference>
<feature type="domain" description="Thiopeptide-type bacteriocin biosynthesis" evidence="3">
    <location>
        <begin position="751"/>
        <end position="1008"/>
    </location>
</feature>
<evidence type="ECO:0000313" key="5">
    <source>
        <dbReference type="Proteomes" id="UP000482209"/>
    </source>
</evidence>
<sequence length="1026" mass="122759">MKKLFNHVNNYMVRMPKEPFEGNIEYTEESMKRACTNPVFREQILVASKSLYDMMNVYLKDSSKLSEKKKKNFYNSMIKYMVRSKTRTTPFGLFSAVTIGKFSEENQLKLVKEAFKKKVLIDLEWLFLLISKIEENQPEALLFRRNEACCIKGNRAVLLYSTQKDVEEISVRATKVFHIVYELCGDFVRYQDIIWEVKQAYPDVEEEKIKNYIAELIKKQILISNLRPPFTVKNQFDDFMERLKQTNGLEELEEKLQQLKLLCEEYETCKIGEGEEKYLEVIAFMKEIISASSYLQIDMEIKESPFKLHHKLANEINELASMLIYISNPVKDSFTYMDEYRNKFMEKYGVNREVPVIELLDSGIGLGAPETYTKPANDFYETFQTKKNYREEWKHYFLDKYVEALENNCPIEITEEEIEKYCDYHVDTSEVPVSLELYFIVKQYQDEMKLYLAPSVGATTAGKTFGRFCDLSNDFIGVLETIYEKEKELREDTVELCELNFLPDSIRSGNVVREVTFREKELSLYTNSNKPKEYNICLQDIVIGIYNEKFYAKNKKNGKFLIFETNNMYNPMLYPNVLRFLQEISQEGKRKWENFPWNYIYAENRYIPEIRFGNIVLSTARWKLHRNEIEMNDKTSYEEFKKNFKQFIIKKQIPEHVYLSESDNRLYLNLAKEYSFYLIYEELKKKNTEDILLEEVEKGFNPLVDEKGNSYVSEIVVPFVKREKEKVYQSYLEEAEMITDEERIKQPFDEWLFLKLYTKQDREEELIAFELYDFYEQIREDYNINCFFMRYADPKPHVRVRFYGATEELIRFYIKVLEWTKELKRKNIISDLVIASYEREIERYGGRKLITNAEHLFFADSQIVSCLLRYKRLGILNYDMERVGIFSIFLYLQQFFDTFEEQLKFLEDNFHSSDYLDEFRKEKEELLQFYDLENDWEGLKKSEEGKQLYELCSLREGVVNAYQVNIKEQVKSKLKIGEIVASVLHLHCNRLFGTDREKERKVMVMAEHIIYAKRYQMKKREHDGKK</sequence>
<dbReference type="Pfam" id="PF04738">
    <property type="entry name" value="Lant_dehydr_N"/>
    <property type="match status" value="1"/>
</dbReference>
<dbReference type="InterPro" id="IPR006827">
    <property type="entry name" value="Lant_deHydtase_N"/>
</dbReference>
<comment type="caution">
    <text evidence="4">The sequence shown here is derived from an EMBL/GenBank/DDBJ whole genome shotgun (WGS) entry which is preliminary data.</text>
</comment>
<accession>A0A6L5XW28</accession>
<evidence type="ECO:0000256" key="1">
    <source>
        <dbReference type="SAM" id="Coils"/>
    </source>
</evidence>
<dbReference type="EMBL" id="VUMT01000002">
    <property type="protein sequence ID" value="MSS62727.1"/>
    <property type="molecule type" value="Genomic_DNA"/>
</dbReference>
<feature type="domain" description="Lantibiotic dehydratase N-terminal" evidence="2">
    <location>
        <begin position="37"/>
        <end position="675"/>
    </location>
</feature>
<dbReference type="RefSeq" id="WP_154516674.1">
    <property type="nucleotide sequence ID" value="NZ_VUMT01000002.1"/>
</dbReference>
<dbReference type="NCBIfam" id="TIGR03891">
    <property type="entry name" value="thiopep_ocin"/>
    <property type="match status" value="1"/>
</dbReference>
<keyword evidence="5" id="KW-1185">Reference proteome</keyword>
<evidence type="ECO:0000259" key="2">
    <source>
        <dbReference type="Pfam" id="PF04738"/>
    </source>
</evidence>
<evidence type="ECO:0000259" key="3">
    <source>
        <dbReference type="Pfam" id="PF14028"/>
    </source>
</evidence>
<evidence type="ECO:0000313" key="4">
    <source>
        <dbReference type="EMBL" id="MSS62727.1"/>
    </source>
</evidence>
<keyword evidence="1" id="KW-0175">Coiled coil</keyword>
<protein>
    <submittedName>
        <fullName evidence="4">Subtilin biosynthesis protein SpaB</fullName>
    </submittedName>
</protein>
<gene>
    <name evidence="4" type="ORF">FYJ58_02325</name>
</gene>
<dbReference type="AlphaFoldDB" id="A0A6L5XW28"/>